<dbReference type="InterPro" id="IPR018044">
    <property type="entry name" value="Peptidase_S11"/>
</dbReference>
<geneLocation type="plasmid" evidence="11">
    <name>pEfm12493</name>
</geneLocation>
<dbReference type="GO" id="GO:0008360">
    <property type="term" value="P:regulation of cell shape"/>
    <property type="evidence" value="ECO:0007669"/>
    <property type="project" value="UniProtKB-KW"/>
</dbReference>
<dbReference type="PRINTS" id="PR00725">
    <property type="entry name" value="DADACBPTASE1"/>
</dbReference>
<proteinExistence type="inferred from homology"/>
<evidence type="ECO:0000256" key="4">
    <source>
        <dbReference type="ARBA" id="ARBA00022960"/>
    </source>
</evidence>
<dbReference type="PANTHER" id="PTHR21581:SF6">
    <property type="entry name" value="TRAFFICKING PROTEIN PARTICLE COMPLEX SUBUNIT 12"/>
    <property type="match status" value="1"/>
</dbReference>
<feature type="active site" evidence="7">
    <location>
        <position position="141"/>
    </location>
</feature>
<evidence type="ECO:0000256" key="1">
    <source>
        <dbReference type="ARBA" id="ARBA00007164"/>
    </source>
</evidence>
<dbReference type="Gene3D" id="3.40.710.10">
    <property type="entry name" value="DD-peptidase/beta-lactamase superfamily"/>
    <property type="match status" value="1"/>
</dbReference>
<dbReference type="PANTHER" id="PTHR21581">
    <property type="entry name" value="D-ALANYL-D-ALANINE CARBOXYPEPTIDASE"/>
    <property type="match status" value="1"/>
</dbReference>
<dbReference type="AlphaFoldDB" id="A0A0D5MAY3"/>
<feature type="binding site" evidence="8">
    <location>
        <position position="254"/>
    </location>
    <ligand>
        <name>substrate</name>
    </ligand>
</feature>
<keyword evidence="11" id="KW-0614">Plasmid</keyword>
<dbReference type="GO" id="GO:0009252">
    <property type="term" value="P:peptidoglycan biosynthetic process"/>
    <property type="evidence" value="ECO:0007669"/>
    <property type="project" value="UniProtKB-KW"/>
</dbReference>
<dbReference type="GO" id="GO:0071555">
    <property type="term" value="P:cell wall organization"/>
    <property type="evidence" value="ECO:0007669"/>
    <property type="project" value="UniProtKB-KW"/>
</dbReference>
<evidence type="ECO:0000259" key="10">
    <source>
        <dbReference type="Pfam" id="PF00768"/>
    </source>
</evidence>
<name>A0A0D5MAY3_ENTFC</name>
<keyword evidence="11" id="KW-0645">Protease</keyword>
<dbReference type="SUPFAM" id="SSF56601">
    <property type="entry name" value="beta-lactamase/transpeptidase-like"/>
    <property type="match status" value="1"/>
</dbReference>
<keyword evidence="11" id="KW-0121">Carboxypeptidase</keyword>
<evidence type="ECO:0000313" key="11">
    <source>
        <dbReference type="EMBL" id="AJY53489.1"/>
    </source>
</evidence>
<evidence type="ECO:0000256" key="3">
    <source>
        <dbReference type="ARBA" id="ARBA00022801"/>
    </source>
</evidence>
<dbReference type="RefSeq" id="WP_172686582.1">
    <property type="nucleotide sequence ID" value="NZ_KP342511.1"/>
</dbReference>
<dbReference type="EMBL" id="KP342511">
    <property type="protein sequence ID" value="AJY53489.1"/>
    <property type="molecule type" value="Genomic_DNA"/>
</dbReference>
<keyword evidence="3" id="KW-0378">Hydrolase</keyword>
<accession>A0A0D5MAY3</accession>
<sequence length="308" mass="33968">MKKIILASILCILVGLLYCSYLGKDASKEANKITVPLTAGKRKEYKKIDIQLDSEEYILSDLKTNQILLEKNKDARVPIASLTKLMTTFILLDKKTELNEKVSVDPAVVQKLRLENASLAGFIEGDLVTVEDLAYGMILPSGGEAAVLAAKLIAGDENTFAKLMNDYAKRLGMKNTKFVNCTGLDQKENYSTVYDILKFLTNALKNKFFYKVFTTLEYNTQPTPYSPKGYVLTSSLLRENQSLSLNKGKILGGKTGYTPNAGLCLASIAEINGNKYIQVSTHASGENALSSSHIKDAVKVYNYLFQSL</sequence>
<evidence type="ECO:0000256" key="2">
    <source>
        <dbReference type="ARBA" id="ARBA00022729"/>
    </source>
</evidence>
<evidence type="ECO:0000256" key="6">
    <source>
        <dbReference type="ARBA" id="ARBA00023316"/>
    </source>
</evidence>
<gene>
    <name evidence="11" type="ORF">pEfm12493_005</name>
</gene>
<dbReference type="Pfam" id="PF00768">
    <property type="entry name" value="Peptidase_S11"/>
    <property type="match status" value="1"/>
</dbReference>
<dbReference type="InterPro" id="IPR012338">
    <property type="entry name" value="Beta-lactam/transpept-like"/>
</dbReference>
<organism evidence="11">
    <name type="scientific">Enterococcus faecium</name>
    <name type="common">Streptococcus faecium</name>
    <dbReference type="NCBI Taxonomy" id="1352"/>
    <lineage>
        <taxon>Bacteria</taxon>
        <taxon>Bacillati</taxon>
        <taxon>Bacillota</taxon>
        <taxon>Bacilli</taxon>
        <taxon>Lactobacillales</taxon>
        <taxon>Enterococcaceae</taxon>
        <taxon>Enterococcus</taxon>
    </lineage>
</organism>
<evidence type="ECO:0000256" key="9">
    <source>
        <dbReference type="RuleBase" id="RU004016"/>
    </source>
</evidence>
<dbReference type="GO" id="GO:0009002">
    <property type="term" value="F:serine-type D-Ala-D-Ala carboxypeptidase activity"/>
    <property type="evidence" value="ECO:0007669"/>
    <property type="project" value="InterPro"/>
</dbReference>
<evidence type="ECO:0000256" key="5">
    <source>
        <dbReference type="ARBA" id="ARBA00022984"/>
    </source>
</evidence>
<evidence type="ECO:0000256" key="7">
    <source>
        <dbReference type="PIRSR" id="PIRSR618044-1"/>
    </source>
</evidence>
<keyword evidence="6" id="KW-0961">Cell wall biogenesis/degradation</keyword>
<feature type="domain" description="Peptidase S11 D-alanyl-D-alanine carboxypeptidase A N-terminal" evidence="10">
    <location>
        <begin position="51"/>
        <end position="282"/>
    </location>
</feature>
<feature type="active site" description="Proton acceptor" evidence="7">
    <location>
        <position position="84"/>
    </location>
</feature>
<keyword evidence="5" id="KW-0573">Peptidoglycan synthesis</keyword>
<comment type="similarity">
    <text evidence="1 9">Belongs to the peptidase S11 family.</text>
</comment>
<reference evidence="11" key="1">
    <citation type="journal article" date="2015" name="J. Antimicrob. Chemother.">
        <title>Vancomycin-resistant Enterococcus faecium harbouring vanN in Canada: a case and complete sequence of pEfm12493 harbouring the vanN operon.</title>
        <authorList>
            <person name="Boyd D.A."/>
            <person name="Levesque S."/>
            <person name="Picard A.C."/>
            <person name="Golding G.R."/>
        </authorList>
    </citation>
    <scope>NUCLEOTIDE SEQUENCE</scope>
    <source>
        <strain evidence="11">N12-493</strain>
        <plasmid evidence="11">pEfm12493</plasmid>
    </source>
</reference>
<keyword evidence="2" id="KW-0732">Signal</keyword>
<evidence type="ECO:0000256" key="8">
    <source>
        <dbReference type="PIRSR" id="PIRSR618044-2"/>
    </source>
</evidence>
<dbReference type="GO" id="GO:0006508">
    <property type="term" value="P:proteolysis"/>
    <property type="evidence" value="ECO:0007669"/>
    <property type="project" value="InterPro"/>
</dbReference>
<protein>
    <submittedName>
        <fullName evidence="11">DacC D-alanyl-D-alanine carboxypeptidase</fullName>
    </submittedName>
</protein>
<dbReference type="InterPro" id="IPR001967">
    <property type="entry name" value="Peptidase_S11_N"/>
</dbReference>
<feature type="active site" description="Acyl-ester intermediate" evidence="7">
    <location>
        <position position="81"/>
    </location>
</feature>
<keyword evidence="4" id="KW-0133">Cell shape</keyword>